<dbReference type="InterPro" id="IPR006522">
    <property type="entry name" value="Phage_virion_morphogenesis"/>
</dbReference>
<sequence>MQYTIQFQTDHLERSLAAVRREFASPHVMLAGIGEALLRVNTDRHEKGQAPDGTPWKPLAAGTIASQAWSKQGKEWREKKATNIEAGRKAASRRILYQHGDLLRFHYQVAGAELFIGTNDRKAAWHHSGTGTYGPKGKPYVIKPINKKALAFAGHVVKRVNHPGIPARPLVGYPAADEQLVKDVSHDHLTAVLKAVR</sequence>
<name>A0ABQ6FAS5_9RHOO</name>
<comment type="caution">
    <text evidence="1">The sequence shown here is derived from an EMBL/GenBank/DDBJ whole genome shotgun (WGS) entry which is preliminary data.</text>
</comment>
<dbReference type="RefSeq" id="WP_284187938.1">
    <property type="nucleotide sequence ID" value="NZ_BSPX01000029.1"/>
</dbReference>
<evidence type="ECO:0000313" key="2">
    <source>
        <dbReference type="Proteomes" id="UP001157167"/>
    </source>
</evidence>
<evidence type="ECO:0008006" key="3">
    <source>
        <dbReference type="Google" id="ProtNLM"/>
    </source>
</evidence>
<proteinExistence type="predicted"/>
<dbReference type="EMBL" id="BSPX01000029">
    <property type="protein sequence ID" value="GLT22653.1"/>
    <property type="molecule type" value="Genomic_DNA"/>
</dbReference>
<keyword evidence="2" id="KW-1185">Reference proteome</keyword>
<organism evidence="1 2">
    <name type="scientific">Zoogloea oryzae</name>
    <dbReference type="NCBI Taxonomy" id="310767"/>
    <lineage>
        <taxon>Bacteria</taxon>
        <taxon>Pseudomonadati</taxon>
        <taxon>Pseudomonadota</taxon>
        <taxon>Betaproteobacteria</taxon>
        <taxon>Rhodocyclales</taxon>
        <taxon>Zoogloeaceae</taxon>
        <taxon>Zoogloea</taxon>
    </lineage>
</organism>
<gene>
    <name evidence="1" type="ORF">GCM10007933_21130</name>
</gene>
<dbReference type="Pfam" id="PF05069">
    <property type="entry name" value="Phage_tail_S"/>
    <property type="match status" value="1"/>
</dbReference>
<reference evidence="2" key="1">
    <citation type="journal article" date="2019" name="Int. J. Syst. Evol. Microbiol.">
        <title>The Global Catalogue of Microorganisms (GCM) 10K type strain sequencing project: providing services to taxonomists for standard genome sequencing and annotation.</title>
        <authorList>
            <consortium name="The Broad Institute Genomics Platform"/>
            <consortium name="The Broad Institute Genome Sequencing Center for Infectious Disease"/>
            <person name="Wu L."/>
            <person name="Ma J."/>
        </authorList>
    </citation>
    <scope>NUCLEOTIDE SEQUENCE [LARGE SCALE GENOMIC DNA]</scope>
    <source>
        <strain evidence="2">NBRC 102407</strain>
    </source>
</reference>
<dbReference type="Proteomes" id="UP001157167">
    <property type="component" value="Unassembled WGS sequence"/>
</dbReference>
<protein>
    <recommendedName>
        <fullName evidence="3">Phage virion morphogenesis protein</fullName>
    </recommendedName>
</protein>
<evidence type="ECO:0000313" key="1">
    <source>
        <dbReference type="EMBL" id="GLT22653.1"/>
    </source>
</evidence>
<accession>A0ABQ6FAS5</accession>